<dbReference type="PROSITE" id="PS50082">
    <property type="entry name" value="WD_REPEATS_2"/>
    <property type="match status" value="2"/>
</dbReference>
<keyword evidence="3" id="KW-1185">Reference proteome</keyword>
<dbReference type="InterPro" id="IPR015943">
    <property type="entry name" value="WD40/YVTN_repeat-like_dom_sf"/>
</dbReference>
<gene>
    <name evidence="2" type="ORF">P4O66_008803</name>
</gene>
<organism evidence="2 3">
    <name type="scientific">Electrophorus voltai</name>
    <dbReference type="NCBI Taxonomy" id="2609070"/>
    <lineage>
        <taxon>Eukaryota</taxon>
        <taxon>Metazoa</taxon>
        <taxon>Chordata</taxon>
        <taxon>Craniata</taxon>
        <taxon>Vertebrata</taxon>
        <taxon>Euteleostomi</taxon>
        <taxon>Actinopterygii</taxon>
        <taxon>Neopterygii</taxon>
        <taxon>Teleostei</taxon>
        <taxon>Ostariophysi</taxon>
        <taxon>Gymnotiformes</taxon>
        <taxon>Gymnotoidei</taxon>
        <taxon>Gymnotidae</taxon>
        <taxon>Electrophorus</taxon>
    </lineage>
</organism>
<dbReference type="InterPro" id="IPR011047">
    <property type="entry name" value="Quinoprotein_ADH-like_sf"/>
</dbReference>
<dbReference type="InterPro" id="IPR001680">
    <property type="entry name" value="WD40_rpt"/>
</dbReference>
<name>A0AAD9E003_9TELE</name>
<evidence type="ECO:0000313" key="3">
    <source>
        <dbReference type="Proteomes" id="UP001239994"/>
    </source>
</evidence>
<feature type="repeat" description="WD" evidence="1">
    <location>
        <begin position="273"/>
        <end position="304"/>
    </location>
</feature>
<dbReference type="Gene3D" id="2.130.10.10">
    <property type="entry name" value="YVTN repeat-like/Quinoprotein amine dehydrogenase"/>
    <property type="match status" value="2"/>
</dbReference>
<dbReference type="PROSITE" id="PS50294">
    <property type="entry name" value="WD_REPEATS_REGION"/>
    <property type="match status" value="1"/>
</dbReference>
<evidence type="ECO:0000313" key="2">
    <source>
        <dbReference type="EMBL" id="KAK1797432.1"/>
    </source>
</evidence>
<dbReference type="PANTHER" id="PTHR45532">
    <property type="entry name" value="WD REPEAT-CONTAINING PROTEIN 97"/>
    <property type="match status" value="1"/>
</dbReference>
<dbReference type="SMART" id="SM00320">
    <property type="entry name" value="WD40"/>
    <property type="match status" value="3"/>
</dbReference>
<dbReference type="Pfam" id="PF00400">
    <property type="entry name" value="WD40"/>
    <property type="match status" value="3"/>
</dbReference>
<dbReference type="Proteomes" id="UP001239994">
    <property type="component" value="Unassembled WGS sequence"/>
</dbReference>
<dbReference type="EMBL" id="JAROKS010000014">
    <property type="protein sequence ID" value="KAK1797432.1"/>
    <property type="molecule type" value="Genomic_DNA"/>
</dbReference>
<protein>
    <submittedName>
        <fullName evidence="2">Uncharacterized protein</fullName>
    </submittedName>
</protein>
<sequence>VYPNVRSLDAFKLPMDSETALGNFLGVTEHALPAAAAVADNADTLHLARTRAPPPPDTREGERSAHRTWRVGYPSKGTRAEQMPHSDSCPDVLTNGLQHITHVPWEDSVSHVTCGEGVGGFLSLHQSGRARRYHPDGRLQDSCLQPALVVPYEGLTSTQLPGRVVGWGPGAVLTLLDMELEPVAHAREPLDVRVCQAVAGSLDLITAGAGNVCVWCVRHMVCRVRVVEGLGSCSVFTLLAVATPLLAPRVLAACRMSITLVDLAEGRVLEHKRNLHPRDITGLVYCPLLESVVTASTDMTIRVWGPDWELRTIFMGHTAVVTSLLLCPVSGLLVSSSLDGTVRCWSLEEGDQVQVSLPIGCAPPLGLGGPSTDGTFFSYSRTGVNFWTFSSLCQLHCKLGGDSSGPVRQILAPPSHRPYPARVLCVHGDSDVTLVSAETGAVLTAFRANSRVRCADYCLLKEILLVLTEEGTVIRANTLTNPVTVLDEWHRVQKGDWSSRKKQGMVEPARCMALYSNIADPQEALEEWMSLQKTSRRNTQDNGRNRFLVMLGHHRGCVSVIQMQSGIVQYRTSAHNGQNISSVQAYPDNSCLLTTGEDDSVLVWRVFPYAQECVSLQASVFCAHTPVCEALLDSVLAICMQQPHSATYCLVQYNLHTHTRMDHPPEHGHSSTITGKHTHTHACAWTTHQSTATAARSQVNTHTHVCMDHPPEHGHSSTIT</sequence>
<accession>A0AAD9E003</accession>
<feature type="non-terminal residue" evidence="2">
    <location>
        <position position="1"/>
    </location>
</feature>
<evidence type="ECO:0000256" key="1">
    <source>
        <dbReference type="PROSITE-ProRule" id="PRU00221"/>
    </source>
</evidence>
<dbReference type="SUPFAM" id="SSF50998">
    <property type="entry name" value="Quinoprotein alcohol dehydrogenase-like"/>
    <property type="match status" value="1"/>
</dbReference>
<proteinExistence type="predicted"/>
<feature type="non-terminal residue" evidence="2">
    <location>
        <position position="720"/>
    </location>
</feature>
<comment type="caution">
    <text evidence="2">The sequence shown here is derived from an EMBL/GenBank/DDBJ whole genome shotgun (WGS) entry which is preliminary data.</text>
</comment>
<feature type="repeat" description="WD" evidence="1">
    <location>
        <begin position="314"/>
        <end position="355"/>
    </location>
</feature>
<reference evidence="2" key="1">
    <citation type="submission" date="2023-03" db="EMBL/GenBank/DDBJ databases">
        <title>Electrophorus voltai genome.</title>
        <authorList>
            <person name="Bian C."/>
        </authorList>
    </citation>
    <scope>NUCLEOTIDE SEQUENCE</scope>
    <source>
        <strain evidence="2">CB-2022</strain>
        <tissue evidence="2">Muscle</tissue>
    </source>
</reference>
<dbReference type="AlphaFoldDB" id="A0AAD9E003"/>
<keyword evidence="1" id="KW-0853">WD repeat</keyword>
<dbReference type="PANTHER" id="PTHR45532:SF1">
    <property type="entry name" value="WD REPEAT-CONTAINING PROTEIN 97"/>
    <property type="match status" value="1"/>
</dbReference>